<evidence type="ECO:0000256" key="2">
    <source>
        <dbReference type="SAM" id="Phobius"/>
    </source>
</evidence>
<feature type="compositionally biased region" description="Basic residues" evidence="1">
    <location>
        <begin position="484"/>
        <end position="500"/>
    </location>
</feature>
<name>A0A9N8HWV2_9STRA</name>
<dbReference type="EMBL" id="CAICTM010002278">
    <property type="protein sequence ID" value="CAB9528642.1"/>
    <property type="molecule type" value="Genomic_DNA"/>
</dbReference>
<dbReference type="OrthoDB" id="38640at2759"/>
<dbReference type="PANTHER" id="PTHR34284:SF1">
    <property type="entry name" value="FG-GAP REPEAT-CONTAINING PROTEIN"/>
    <property type="match status" value="1"/>
</dbReference>
<comment type="caution">
    <text evidence="4">The sequence shown here is derived from an EMBL/GenBank/DDBJ whole genome shotgun (WGS) entry which is preliminary data.</text>
</comment>
<reference evidence="4" key="1">
    <citation type="submission" date="2020-06" db="EMBL/GenBank/DDBJ databases">
        <authorList>
            <consortium name="Plant Systems Biology data submission"/>
        </authorList>
    </citation>
    <scope>NUCLEOTIDE SEQUENCE</scope>
    <source>
        <strain evidence="4">D6</strain>
    </source>
</reference>
<feature type="signal peptide" evidence="3">
    <location>
        <begin position="1"/>
        <end position="22"/>
    </location>
</feature>
<organism evidence="4 5">
    <name type="scientific">Seminavis robusta</name>
    <dbReference type="NCBI Taxonomy" id="568900"/>
    <lineage>
        <taxon>Eukaryota</taxon>
        <taxon>Sar</taxon>
        <taxon>Stramenopiles</taxon>
        <taxon>Ochrophyta</taxon>
        <taxon>Bacillariophyta</taxon>
        <taxon>Bacillariophyceae</taxon>
        <taxon>Bacillariophycidae</taxon>
        <taxon>Naviculales</taxon>
        <taxon>Naviculaceae</taxon>
        <taxon>Seminavis</taxon>
    </lineage>
</organism>
<evidence type="ECO:0000256" key="1">
    <source>
        <dbReference type="SAM" id="MobiDB-lite"/>
    </source>
</evidence>
<dbReference type="AlphaFoldDB" id="A0A9N8HWV2"/>
<dbReference type="InterPro" id="IPR011047">
    <property type="entry name" value="Quinoprotein_ADH-like_sf"/>
</dbReference>
<keyword evidence="5" id="KW-1185">Reference proteome</keyword>
<keyword evidence="2" id="KW-1133">Transmembrane helix</keyword>
<dbReference type="PANTHER" id="PTHR34284">
    <property type="entry name" value="FG-GAP REPEAT-CONTAINING PROTEIN"/>
    <property type="match status" value="1"/>
</dbReference>
<dbReference type="Proteomes" id="UP001153069">
    <property type="component" value="Unassembled WGS sequence"/>
</dbReference>
<feature type="region of interest" description="Disordered" evidence="1">
    <location>
        <begin position="484"/>
        <end position="543"/>
    </location>
</feature>
<feature type="compositionally biased region" description="Basic residues" evidence="1">
    <location>
        <begin position="520"/>
        <end position="543"/>
    </location>
</feature>
<feature type="transmembrane region" description="Helical" evidence="2">
    <location>
        <begin position="867"/>
        <end position="885"/>
    </location>
</feature>
<evidence type="ECO:0000313" key="5">
    <source>
        <dbReference type="Proteomes" id="UP001153069"/>
    </source>
</evidence>
<feature type="region of interest" description="Disordered" evidence="1">
    <location>
        <begin position="424"/>
        <end position="443"/>
    </location>
</feature>
<keyword evidence="2" id="KW-0812">Transmembrane</keyword>
<gene>
    <name evidence="4" type="ORF">SEMRO_2280_G321790.1</name>
</gene>
<proteinExistence type="predicted"/>
<keyword evidence="2" id="KW-0472">Membrane</keyword>
<feature type="chain" id="PRO_5040410205" evidence="3">
    <location>
        <begin position="23"/>
        <end position="904"/>
    </location>
</feature>
<keyword evidence="3" id="KW-0732">Signal</keyword>
<evidence type="ECO:0000256" key="3">
    <source>
        <dbReference type="SAM" id="SignalP"/>
    </source>
</evidence>
<evidence type="ECO:0000313" key="4">
    <source>
        <dbReference type="EMBL" id="CAB9528642.1"/>
    </source>
</evidence>
<sequence length="904" mass="100302">MLRTRDIVAAFLALILTRMAWNDQAENLSASIHLSFYFPFERDQVPPAAFDVDGDGTSEALVTMLPTLVHKTNGGQQFVLQLLDLKPLHSSYSSAKTGVLGAPFQPRELLRSDPIVMSQEEGEEEEHGGAPVKPLQIVTGQVMVRGIPRQSAEADFDSMNLDERSKHYYCGSDWHDAASKCGTPCPSGTADVCPDNERCYADTPCDSSKPTQQRDTLVDEIHEDNYHLTPAGGLPSCFTIWSNGQVTMHSLTSQKEDAEKQAQPTILDPANLTVANLQDKLKRTLTSNSNNYKKKTPLEFQTMWTTQAVNLPQPIRNPSRVQLTFLDAFDAVPDARNGMLIVSGDMSADNQPQLHMGQEPQQDPMKVPRFVVAIDAMTGEILWDSLQNFAEPTEEAVPLPVQLERGQSSLARRRSKVAKLDESIVSDHQHHHQQGNDGKGSVLPNCLSGYRYSLLGATDALPYAYWGPADAGIRAVHLDHSNTQRKFHRHEQHHAHKHRTPLSSSSSSSMVHQPGETSPHHHHHHHRNLKKDKKGGPHSKTKQSWRSFLLNPRKQKQHHHGTHGGHVHFGRPNVIVNYHAGGLHVHSLQNGQPLCRLGLLEEALYVDLQRDGVMDTIQVITNGKKLVVDPTTGNYSDPWVATLAKKVTDAEFREKAHKEKVKEAKKSYHHVTRLCHALALSGVPAREELFSTPLCGTSGNKLTNQEGENMDGAWVPVHPAPPLVVESMYPQHRHREKDVVFAMSNGVVSRVRGGTGRRQWKLNGKNVENFPSWGPWEATQTVSFTRLQVDDFEVAPYARPLLLVGESSMALLSATSANVLASTNIPQRSTRRPILADVSGDGVTDVMVVSMNGVWGYQVIIRTGASIFFRILVGLLLMGILLALLRNRYGSSSVRDRYKRSTDA</sequence>
<accession>A0A9N8HWV2</accession>
<protein>
    <submittedName>
        <fullName evidence="4">Inherit from strNOG: FG-GAP repeat-containing protein</fullName>
    </submittedName>
</protein>
<dbReference type="SUPFAM" id="SSF50998">
    <property type="entry name" value="Quinoprotein alcohol dehydrogenase-like"/>
    <property type="match status" value="1"/>
</dbReference>